<evidence type="ECO:0008006" key="3">
    <source>
        <dbReference type="Google" id="ProtNLM"/>
    </source>
</evidence>
<name>A0A397TJ45_9GLOM</name>
<dbReference type="InterPro" id="IPR029063">
    <property type="entry name" value="SAM-dependent_MTases_sf"/>
</dbReference>
<comment type="caution">
    <text evidence="1">The sequence shown here is derived from an EMBL/GenBank/DDBJ whole genome shotgun (WGS) entry which is preliminary data.</text>
</comment>
<dbReference type="Proteomes" id="UP000265703">
    <property type="component" value="Unassembled WGS sequence"/>
</dbReference>
<dbReference type="AlphaFoldDB" id="A0A397TJ45"/>
<protein>
    <recommendedName>
        <fullName evidence="3">S-adenosyl-L-methionine-dependent methyltransferase</fullName>
    </recommendedName>
</protein>
<proteinExistence type="predicted"/>
<gene>
    <name evidence="1" type="ORF">C1645_750388</name>
</gene>
<reference evidence="1 2" key="1">
    <citation type="submission" date="2018-06" db="EMBL/GenBank/DDBJ databases">
        <title>Comparative genomics reveals the genomic features of Rhizophagus irregularis, R. cerebriforme, R. diaphanum and Gigaspora rosea, and their symbiotic lifestyle signature.</title>
        <authorList>
            <person name="Morin E."/>
            <person name="San Clemente H."/>
            <person name="Chen E.C.H."/>
            <person name="De La Providencia I."/>
            <person name="Hainaut M."/>
            <person name="Kuo A."/>
            <person name="Kohler A."/>
            <person name="Murat C."/>
            <person name="Tang N."/>
            <person name="Roy S."/>
            <person name="Loubradou J."/>
            <person name="Henrissat B."/>
            <person name="Grigoriev I.V."/>
            <person name="Corradi N."/>
            <person name="Roux C."/>
            <person name="Martin F.M."/>
        </authorList>
    </citation>
    <scope>NUCLEOTIDE SEQUENCE [LARGE SCALE GENOMIC DNA]</scope>
    <source>
        <strain evidence="1 2">DAOM 227022</strain>
    </source>
</reference>
<organism evidence="1 2">
    <name type="scientific">Glomus cerebriforme</name>
    <dbReference type="NCBI Taxonomy" id="658196"/>
    <lineage>
        <taxon>Eukaryota</taxon>
        <taxon>Fungi</taxon>
        <taxon>Fungi incertae sedis</taxon>
        <taxon>Mucoromycota</taxon>
        <taxon>Glomeromycotina</taxon>
        <taxon>Glomeromycetes</taxon>
        <taxon>Glomerales</taxon>
        <taxon>Glomeraceae</taxon>
        <taxon>Glomus</taxon>
    </lineage>
</organism>
<sequence length="134" mass="15528">MKAICLELKESEGDQLNGRKFDLIVCVSAYHHIEDIASITRILAFYLKPSGKLIVLDLMKDSTTCDKFYRKQCNKHNESCKDGFDPKEIEKIFLDTGILEDVKVEVAFNFKKFIEKGQKEYIIEYLIAKGKRLE</sequence>
<dbReference type="Gene3D" id="3.40.50.150">
    <property type="entry name" value="Vaccinia Virus protein VP39"/>
    <property type="match status" value="1"/>
</dbReference>
<keyword evidence="2" id="KW-1185">Reference proteome</keyword>
<evidence type="ECO:0000313" key="1">
    <source>
        <dbReference type="EMBL" id="RIA98250.1"/>
    </source>
</evidence>
<dbReference type="SUPFAM" id="SSF53335">
    <property type="entry name" value="S-adenosyl-L-methionine-dependent methyltransferases"/>
    <property type="match status" value="1"/>
</dbReference>
<dbReference type="OrthoDB" id="3647at2759"/>
<evidence type="ECO:0000313" key="2">
    <source>
        <dbReference type="Proteomes" id="UP000265703"/>
    </source>
</evidence>
<dbReference type="STRING" id="658196.A0A397TJ45"/>
<accession>A0A397TJ45</accession>
<dbReference type="EMBL" id="QKYT01000018">
    <property type="protein sequence ID" value="RIA98250.1"/>
    <property type="molecule type" value="Genomic_DNA"/>
</dbReference>